<keyword evidence="2 3" id="KW-0808">Transferase</keyword>
<dbReference type="PANTHER" id="PTHR34136:SF1">
    <property type="entry name" value="UDP-N-ACETYL-D-MANNOSAMINURONIC ACID TRANSFERASE"/>
    <property type="match status" value="1"/>
</dbReference>
<dbReference type="AlphaFoldDB" id="A0A537L2X3"/>
<dbReference type="NCBIfam" id="TIGR00696">
    <property type="entry name" value="wecG_tagA_cpsF"/>
    <property type="match status" value="1"/>
</dbReference>
<dbReference type="CDD" id="cd06533">
    <property type="entry name" value="Glyco_transf_WecG_TagA"/>
    <property type="match status" value="1"/>
</dbReference>
<accession>A0A537L2X3</accession>
<protein>
    <submittedName>
        <fullName evidence="3">WecB/TagA/CpsF family glycosyltransferase</fullName>
    </submittedName>
</protein>
<keyword evidence="1" id="KW-0328">Glycosyltransferase</keyword>
<organism evidence="3 4">
    <name type="scientific">Candidatus Segetimicrobium genomatis</name>
    <dbReference type="NCBI Taxonomy" id="2569760"/>
    <lineage>
        <taxon>Bacteria</taxon>
        <taxon>Bacillati</taxon>
        <taxon>Candidatus Sysuimicrobiota</taxon>
        <taxon>Candidatus Sysuimicrobiia</taxon>
        <taxon>Candidatus Sysuimicrobiales</taxon>
        <taxon>Candidatus Segetimicrobiaceae</taxon>
        <taxon>Candidatus Segetimicrobium</taxon>
    </lineage>
</organism>
<sequence length="249" mass="27082">MTHIAASPVLGVRVHHATMAQAVQAVRRMLQAGGVHQIVTANGAMLVRAARDERIRHALNNASLAIADGIGVVLAARILGRPAFPRVPGVELAQEVCALAAAEKRRVFLLGAAPGVAAAAAEVLRKRYPGLQVVGVVDGYFRDDSVAIDAIRQARPDVLFVALGFPRQELWIASHRERLGVPVCMGVGGTLDVLAGRVRRAPQLVQHMGLEWAYRLMQEPRRWRVAISLPLVIVLAVVERVKEGWKRRQ</sequence>
<gene>
    <name evidence="3" type="ORF">E6H01_06935</name>
</gene>
<reference evidence="3 4" key="1">
    <citation type="journal article" date="2019" name="Nat. Microbiol.">
        <title>Mediterranean grassland soil C-N compound turnover is dependent on rainfall and depth, and is mediated by genomically divergent microorganisms.</title>
        <authorList>
            <person name="Diamond S."/>
            <person name="Andeer P.F."/>
            <person name="Li Z."/>
            <person name="Crits-Christoph A."/>
            <person name="Burstein D."/>
            <person name="Anantharaman K."/>
            <person name="Lane K.R."/>
            <person name="Thomas B.C."/>
            <person name="Pan C."/>
            <person name="Northen T.R."/>
            <person name="Banfield J.F."/>
        </authorList>
    </citation>
    <scope>NUCLEOTIDE SEQUENCE [LARGE SCALE GENOMIC DNA]</scope>
    <source>
        <strain evidence="3">NP_4</strain>
    </source>
</reference>
<dbReference type="PANTHER" id="PTHR34136">
    <property type="match status" value="1"/>
</dbReference>
<dbReference type="Pfam" id="PF03808">
    <property type="entry name" value="Glyco_tran_WecG"/>
    <property type="match status" value="1"/>
</dbReference>
<dbReference type="EMBL" id="VBAL01000083">
    <property type="protein sequence ID" value="TMJ02321.1"/>
    <property type="molecule type" value="Genomic_DNA"/>
</dbReference>
<proteinExistence type="predicted"/>
<name>A0A537L2X3_9BACT</name>
<comment type="caution">
    <text evidence="3">The sequence shown here is derived from an EMBL/GenBank/DDBJ whole genome shotgun (WGS) entry which is preliminary data.</text>
</comment>
<evidence type="ECO:0000313" key="4">
    <source>
        <dbReference type="Proteomes" id="UP000319353"/>
    </source>
</evidence>
<evidence type="ECO:0000256" key="2">
    <source>
        <dbReference type="ARBA" id="ARBA00022679"/>
    </source>
</evidence>
<evidence type="ECO:0000256" key="1">
    <source>
        <dbReference type="ARBA" id="ARBA00022676"/>
    </source>
</evidence>
<evidence type="ECO:0000313" key="3">
    <source>
        <dbReference type="EMBL" id="TMJ02321.1"/>
    </source>
</evidence>
<dbReference type="Proteomes" id="UP000319353">
    <property type="component" value="Unassembled WGS sequence"/>
</dbReference>
<dbReference type="GO" id="GO:0016758">
    <property type="term" value="F:hexosyltransferase activity"/>
    <property type="evidence" value="ECO:0007669"/>
    <property type="project" value="TreeGrafter"/>
</dbReference>
<dbReference type="InterPro" id="IPR004629">
    <property type="entry name" value="WecG_TagA_CpsF"/>
</dbReference>